<dbReference type="Pfam" id="PF02518">
    <property type="entry name" value="HATPase_c"/>
    <property type="match status" value="1"/>
</dbReference>
<keyword evidence="3 6" id="KW-0597">Phosphoprotein</keyword>
<name>A0ABV0JC76_9CYAN</name>
<dbReference type="EC" id="2.7.13.3" evidence="2"/>
<dbReference type="Pfam" id="PF00512">
    <property type="entry name" value="HisKA"/>
    <property type="match status" value="1"/>
</dbReference>
<comment type="caution">
    <text evidence="12">The sequence shown here is derived from an EMBL/GenBank/DDBJ whole genome shotgun (WGS) entry which is preliminary data.</text>
</comment>
<dbReference type="SMART" id="SM00388">
    <property type="entry name" value="HisKA"/>
    <property type="match status" value="1"/>
</dbReference>
<evidence type="ECO:0000259" key="8">
    <source>
        <dbReference type="PROSITE" id="PS50109"/>
    </source>
</evidence>
<dbReference type="Gene3D" id="1.10.287.130">
    <property type="match status" value="1"/>
</dbReference>
<dbReference type="RefSeq" id="WP_190440052.1">
    <property type="nucleotide sequence ID" value="NZ_JAMPKM010000014.1"/>
</dbReference>
<feature type="modified residue" description="4-aspartylphosphate" evidence="6">
    <location>
        <position position="59"/>
    </location>
</feature>
<evidence type="ECO:0000313" key="12">
    <source>
        <dbReference type="EMBL" id="MEP0819378.1"/>
    </source>
</evidence>
<feature type="domain" description="Histidine kinase" evidence="8">
    <location>
        <begin position="425"/>
        <end position="649"/>
    </location>
</feature>
<dbReference type="PRINTS" id="PR00344">
    <property type="entry name" value="BCTRLSENSOR"/>
</dbReference>
<dbReference type="EMBL" id="JAMPKM010000014">
    <property type="protein sequence ID" value="MEP0819378.1"/>
    <property type="molecule type" value="Genomic_DNA"/>
</dbReference>
<dbReference type="Pfam" id="PF00989">
    <property type="entry name" value="PAS"/>
    <property type="match status" value="1"/>
</dbReference>
<dbReference type="CDD" id="cd00082">
    <property type="entry name" value="HisKA"/>
    <property type="match status" value="1"/>
</dbReference>
<dbReference type="InterPro" id="IPR005467">
    <property type="entry name" value="His_kinase_dom"/>
</dbReference>
<evidence type="ECO:0000256" key="7">
    <source>
        <dbReference type="SAM" id="Coils"/>
    </source>
</evidence>
<dbReference type="SUPFAM" id="SSF55874">
    <property type="entry name" value="ATPase domain of HSP90 chaperone/DNA topoisomerase II/histidine kinase"/>
    <property type="match status" value="1"/>
</dbReference>
<dbReference type="SMART" id="SM00387">
    <property type="entry name" value="HATPase_c"/>
    <property type="match status" value="1"/>
</dbReference>
<evidence type="ECO:0000256" key="3">
    <source>
        <dbReference type="ARBA" id="ARBA00022553"/>
    </source>
</evidence>
<dbReference type="NCBIfam" id="TIGR00229">
    <property type="entry name" value="sensory_box"/>
    <property type="match status" value="2"/>
</dbReference>
<dbReference type="InterPro" id="IPR003661">
    <property type="entry name" value="HisK_dim/P_dom"/>
</dbReference>
<evidence type="ECO:0000259" key="10">
    <source>
        <dbReference type="PROSITE" id="PS50112"/>
    </source>
</evidence>
<keyword evidence="4" id="KW-0808">Transferase</keyword>
<dbReference type="Pfam" id="PF00072">
    <property type="entry name" value="Response_reg"/>
    <property type="match status" value="2"/>
</dbReference>
<dbReference type="InterPro" id="IPR000014">
    <property type="entry name" value="PAS"/>
</dbReference>
<dbReference type="PROSITE" id="PS50112">
    <property type="entry name" value="PAS"/>
    <property type="match status" value="2"/>
</dbReference>
<dbReference type="InterPro" id="IPR036097">
    <property type="entry name" value="HisK_dim/P_sf"/>
</dbReference>
<dbReference type="SMART" id="SM00448">
    <property type="entry name" value="REC"/>
    <property type="match status" value="2"/>
</dbReference>
<accession>A0ABV0JC76</accession>
<comment type="catalytic activity">
    <reaction evidence="1">
        <text>ATP + protein L-histidine = ADP + protein N-phospho-L-histidine.</text>
        <dbReference type="EC" id="2.7.13.3"/>
    </reaction>
</comment>
<protein>
    <recommendedName>
        <fullName evidence="2">histidine kinase</fullName>
        <ecNumber evidence="2">2.7.13.3</ecNumber>
    </recommendedName>
</protein>
<dbReference type="SMART" id="SM00086">
    <property type="entry name" value="PAC"/>
    <property type="match status" value="2"/>
</dbReference>
<dbReference type="PANTHER" id="PTHR43547">
    <property type="entry name" value="TWO-COMPONENT HISTIDINE KINASE"/>
    <property type="match status" value="1"/>
</dbReference>
<dbReference type="InterPro" id="IPR001789">
    <property type="entry name" value="Sig_transdc_resp-reg_receiver"/>
</dbReference>
<evidence type="ECO:0000256" key="4">
    <source>
        <dbReference type="ARBA" id="ARBA00022777"/>
    </source>
</evidence>
<dbReference type="Gene3D" id="3.30.450.20">
    <property type="entry name" value="PAS domain"/>
    <property type="match status" value="2"/>
</dbReference>
<dbReference type="InterPro" id="IPR035965">
    <property type="entry name" value="PAS-like_dom_sf"/>
</dbReference>
<evidence type="ECO:0000313" key="13">
    <source>
        <dbReference type="Proteomes" id="UP001464891"/>
    </source>
</evidence>
<evidence type="ECO:0000256" key="1">
    <source>
        <dbReference type="ARBA" id="ARBA00000085"/>
    </source>
</evidence>
<evidence type="ECO:0000259" key="11">
    <source>
        <dbReference type="PROSITE" id="PS50113"/>
    </source>
</evidence>
<dbReference type="InterPro" id="IPR004358">
    <property type="entry name" value="Sig_transdc_His_kin-like_C"/>
</dbReference>
<gene>
    <name evidence="12" type="ORF">NC998_19960</name>
</gene>
<sequence length="797" mass="88188">MNTGTAEEDVILIVDDMPTNLDVLLDLLEAAGFKVVIAEDGERAIALAEYAPPDLILLDVLMPGIDGFETCRRLKANPATQEIPVIFLTAVSDNVDKVKGLNLGAVDYITKPLHHEEVLARVNTHVRLQNLTKRLTAQNERLEKEIQQRQHLEVEHEQAFRALQRSEARFRYLIESNVIGVIFSKLDGSITDANAAFLQMVGYDRADLEADNINWQVLTPPEYNHFSQVAVAELASSGAFNAFEKEYFHKDGYRIPVMVGGALLDESQEAIVTFVLDLTQHKQAADKIREQAALLNITTDAILVRDLDNKIQYWNKGAEQVYGWSAEEAIAQDANQLLYPSDSLDQLESAQSSLRASGTWQGELYQVDRQGQEIIVASRWTLMHDAQGEPQSILTVNTNITEKKQLESQFLRTQRLESLGTLAGGIAHDLNNILTPVLSTAQLLQFKFPHADQQSQHLFEIIETNTRRGAALVKQVLQFARGVEGKQAIVQVKHLIHEVKQIAEKTFPKSIELVIDVEPGLGLVSGDATHLHQVLMNLVVNARDAMPHGGTLTISAKNLFVDEPYARLHLDASVGSYIGLIVKDTGTGMSPDIVDRIFEPFFTTKELGKGTGLGLSTVRGIVKSHRGFIDVSSKVGQGTEFKVFLPAVEASVPIQVEPANPANGNAEWILVVDDETKILETTKMALEAYNYHVLTAHDGIEAISLCARHKDQIAVALVDMMMPSMDGPTTIQTLQKINPQIKAIAVSGFVSNEKLQGANGIQNFIAKPYTIQELLQTLQAVLRQPTEKQIMQYNFID</sequence>
<dbReference type="Gene3D" id="3.30.565.10">
    <property type="entry name" value="Histidine kinase-like ATPase, C-terminal domain"/>
    <property type="match status" value="1"/>
</dbReference>
<dbReference type="InterPro" id="IPR001610">
    <property type="entry name" value="PAC"/>
</dbReference>
<dbReference type="PROSITE" id="PS50113">
    <property type="entry name" value="PAC"/>
    <property type="match status" value="2"/>
</dbReference>
<dbReference type="CDD" id="cd19920">
    <property type="entry name" value="REC_PA4781-like"/>
    <property type="match status" value="1"/>
</dbReference>
<evidence type="ECO:0000259" key="9">
    <source>
        <dbReference type="PROSITE" id="PS50110"/>
    </source>
</evidence>
<keyword evidence="13" id="KW-1185">Reference proteome</keyword>
<dbReference type="InterPro" id="IPR013767">
    <property type="entry name" value="PAS_fold"/>
</dbReference>
<keyword evidence="4" id="KW-0418">Kinase</keyword>
<organism evidence="12 13">
    <name type="scientific">Trichocoleus desertorum GB2-A4</name>
    <dbReference type="NCBI Taxonomy" id="2933944"/>
    <lineage>
        <taxon>Bacteria</taxon>
        <taxon>Bacillati</taxon>
        <taxon>Cyanobacteriota</taxon>
        <taxon>Cyanophyceae</taxon>
        <taxon>Leptolyngbyales</taxon>
        <taxon>Trichocoleusaceae</taxon>
        <taxon>Trichocoleus</taxon>
    </lineage>
</organism>
<dbReference type="Proteomes" id="UP001464891">
    <property type="component" value="Unassembled WGS sequence"/>
</dbReference>
<reference evidence="12 13" key="1">
    <citation type="submission" date="2022-04" db="EMBL/GenBank/DDBJ databases">
        <title>Positive selection, recombination, and allopatry shape intraspecific diversity of widespread and dominant cyanobacteria.</title>
        <authorList>
            <person name="Wei J."/>
            <person name="Shu W."/>
            <person name="Hu C."/>
        </authorList>
    </citation>
    <scope>NUCLEOTIDE SEQUENCE [LARGE SCALE GENOMIC DNA]</scope>
    <source>
        <strain evidence="12 13">GB2-A4</strain>
    </source>
</reference>
<keyword evidence="7" id="KW-0175">Coiled coil</keyword>
<dbReference type="Pfam" id="PF13426">
    <property type="entry name" value="PAS_9"/>
    <property type="match status" value="1"/>
</dbReference>
<feature type="domain" description="PAS" evidence="10">
    <location>
        <begin position="287"/>
        <end position="357"/>
    </location>
</feature>
<proteinExistence type="predicted"/>
<dbReference type="SUPFAM" id="SSF52172">
    <property type="entry name" value="CheY-like"/>
    <property type="match status" value="2"/>
</dbReference>
<evidence type="ECO:0000256" key="5">
    <source>
        <dbReference type="ARBA" id="ARBA00023012"/>
    </source>
</evidence>
<feature type="domain" description="PAC" evidence="11">
    <location>
        <begin position="360"/>
        <end position="412"/>
    </location>
</feature>
<dbReference type="PROSITE" id="PS50109">
    <property type="entry name" value="HIS_KIN"/>
    <property type="match status" value="1"/>
</dbReference>
<dbReference type="SUPFAM" id="SSF55785">
    <property type="entry name" value="PYP-like sensor domain (PAS domain)"/>
    <property type="match status" value="2"/>
</dbReference>
<dbReference type="InterPro" id="IPR011006">
    <property type="entry name" value="CheY-like_superfamily"/>
</dbReference>
<dbReference type="InterPro" id="IPR003594">
    <property type="entry name" value="HATPase_dom"/>
</dbReference>
<feature type="domain" description="Response regulatory" evidence="9">
    <location>
        <begin position="10"/>
        <end position="126"/>
    </location>
</feature>
<feature type="domain" description="Response regulatory" evidence="9">
    <location>
        <begin position="668"/>
        <end position="782"/>
    </location>
</feature>
<feature type="modified residue" description="4-aspartylphosphate" evidence="6">
    <location>
        <position position="719"/>
    </location>
</feature>
<dbReference type="SMART" id="SM00091">
    <property type="entry name" value="PAS"/>
    <property type="match status" value="2"/>
</dbReference>
<feature type="coiled-coil region" evidence="7">
    <location>
        <begin position="125"/>
        <end position="169"/>
    </location>
</feature>
<dbReference type="CDD" id="cd00130">
    <property type="entry name" value="PAS"/>
    <property type="match status" value="2"/>
</dbReference>
<feature type="domain" description="PAC" evidence="11">
    <location>
        <begin position="241"/>
        <end position="290"/>
    </location>
</feature>
<dbReference type="CDD" id="cd00156">
    <property type="entry name" value="REC"/>
    <property type="match status" value="1"/>
</dbReference>
<dbReference type="PROSITE" id="PS50110">
    <property type="entry name" value="RESPONSE_REGULATORY"/>
    <property type="match status" value="2"/>
</dbReference>
<feature type="domain" description="PAS" evidence="10">
    <location>
        <begin position="166"/>
        <end position="238"/>
    </location>
</feature>
<evidence type="ECO:0000256" key="6">
    <source>
        <dbReference type="PROSITE-ProRule" id="PRU00169"/>
    </source>
</evidence>
<dbReference type="InterPro" id="IPR036890">
    <property type="entry name" value="HATPase_C_sf"/>
</dbReference>
<dbReference type="InterPro" id="IPR000700">
    <property type="entry name" value="PAS-assoc_C"/>
</dbReference>
<dbReference type="Gene3D" id="3.40.50.2300">
    <property type="match status" value="2"/>
</dbReference>
<evidence type="ECO:0000256" key="2">
    <source>
        <dbReference type="ARBA" id="ARBA00012438"/>
    </source>
</evidence>
<dbReference type="SUPFAM" id="SSF47384">
    <property type="entry name" value="Homodimeric domain of signal transducing histidine kinase"/>
    <property type="match status" value="1"/>
</dbReference>
<dbReference type="PANTHER" id="PTHR43547:SF2">
    <property type="entry name" value="HYBRID SIGNAL TRANSDUCTION HISTIDINE KINASE C"/>
    <property type="match status" value="1"/>
</dbReference>
<keyword evidence="5" id="KW-0902">Two-component regulatory system</keyword>